<dbReference type="Gene3D" id="2.40.30.170">
    <property type="match status" value="1"/>
</dbReference>
<evidence type="ECO:0000256" key="5">
    <source>
        <dbReference type="SAM" id="Coils"/>
    </source>
</evidence>
<sequence length="373" mass="42436">MFKFVEMKRANYIYILLILAFVGSIAMLPVIKVPISISARGAIRPIIDNTKILSLVSGLVVDNRITHSNQQVKQGDTLMIVVSKDLENKLVLNRDLQTDYTQQISDLKLILHGNAASLPAGQYKLEYLSMEQRMSEVKSQLTLARREYERNNQLYTQGVVALAELEKSKYTFEQLENQVLSIKKQQMAQWSAKLVELQQKSQSLSSEKRSILIDGENYVVRAPLGGTVVNFKGYQKGSPIVQGQDLLEISPEDNLIAECMIPAKSIGYIRHDQAVKFQMDTYNYNQWGLLNGKVTDIDYNLIEDQQKGAFFKVRCRIDQNYLSLPNGNKVFVGKGNTFNARFYLLDRTLWQLLFDRADELFNPNLGTSMSSIQ</sequence>
<evidence type="ECO:0000256" key="6">
    <source>
        <dbReference type="SAM" id="Phobius"/>
    </source>
</evidence>
<dbReference type="OrthoDB" id="594147at2"/>
<dbReference type="InterPro" id="IPR058982">
    <property type="entry name" value="Beta-barrel_AprE"/>
</dbReference>
<reference evidence="8 9" key="1">
    <citation type="submission" date="2018-09" db="EMBL/GenBank/DDBJ databases">
        <title>Genomic Encyclopedia of Type Strains, Phase III (KMG-III): the genomes of soil and plant-associated and newly described type strains.</title>
        <authorList>
            <person name="Whitman W."/>
        </authorList>
    </citation>
    <scope>NUCLEOTIDE SEQUENCE [LARGE SCALE GENOMIC DNA]</scope>
    <source>
        <strain evidence="8 9">CECT 7938</strain>
    </source>
</reference>
<evidence type="ECO:0000256" key="4">
    <source>
        <dbReference type="ARBA" id="ARBA00023136"/>
    </source>
</evidence>
<keyword evidence="5" id="KW-0175">Coiled coil</keyword>
<feature type="coiled-coil region" evidence="5">
    <location>
        <begin position="180"/>
        <end position="207"/>
    </location>
</feature>
<keyword evidence="3 6" id="KW-1133">Transmembrane helix</keyword>
<evidence type="ECO:0000259" key="7">
    <source>
        <dbReference type="Pfam" id="PF26002"/>
    </source>
</evidence>
<dbReference type="PANTHER" id="PTHR30386">
    <property type="entry name" value="MEMBRANE FUSION SUBUNIT OF EMRAB-TOLC MULTIDRUG EFFLUX PUMP"/>
    <property type="match status" value="1"/>
</dbReference>
<feature type="domain" description="AprE-like beta-barrel" evidence="7">
    <location>
        <begin position="255"/>
        <end position="326"/>
    </location>
</feature>
<proteinExistence type="predicted"/>
<comment type="subcellular location">
    <subcellularLocation>
        <location evidence="1">Membrane</location>
        <topology evidence="1">Single-pass membrane protein</topology>
    </subcellularLocation>
</comment>
<evidence type="ECO:0000256" key="2">
    <source>
        <dbReference type="ARBA" id="ARBA00022692"/>
    </source>
</evidence>
<feature type="transmembrane region" description="Helical" evidence="6">
    <location>
        <begin position="12"/>
        <end position="31"/>
    </location>
</feature>
<name>A0A420AJG1_SPHD1</name>
<evidence type="ECO:0000313" key="9">
    <source>
        <dbReference type="Proteomes" id="UP000286246"/>
    </source>
</evidence>
<keyword evidence="4 6" id="KW-0472">Membrane</keyword>
<dbReference type="PANTHER" id="PTHR30386:SF26">
    <property type="entry name" value="TRANSPORT PROTEIN COMB"/>
    <property type="match status" value="1"/>
</dbReference>
<evidence type="ECO:0000256" key="3">
    <source>
        <dbReference type="ARBA" id="ARBA00022989"/>
    </source>
</evidence>
<keyword evidence="9" id="KW-1185">Reference proteome</keyword>
<dbReference type="EMBL" id="RAPY01000006">
    <property type="protein sequence ID" value="RKE44549.1"/>
    <property type="molecule type" value="Genomic_DNA"/>
</dbReference>
<keyword evidence="2 6" id="KW-0812">Transmembrane</keyword>
<dbReference type="Pfam" id="PF26002">
    <property type="entry name" value="Beta-barrel_AprE"/>
    <property type="match status" value="1"/>
</dbReference>
<dbReference type="AlphaFoldDB" id="A0A420AJG1"/>
<accession>A0A420AJG1</accession>
<evidence type="ECO:0000256" key="1">
    <source>
        <dbReference type="ARBA" id="ARBA00004167"/>
    </source>
</evidence>
<protein>
    <submittedName>
        <fullName evidence="8">HlyD family secretion protein</fullName>
    </submittedName>
</protein>
<dbReference type="GO" id="GO:0016020">
    <property type="term" value="C:membrane"/>
    <property type="evidence" value="ECO:0007669"/>
    <property type="project" value="UniProtKB-SubCell"/>
</dbReference>
<organism evidence="8 9">
    <name type="scientific">Sphingobacterium detergens</name>
    <dbReference type="NCBI Taxonomy" id="1145106"/>
    <lineage>
        <taxon>Bacteria</taxon>
        <taxon>Pseudomonadati</taxon>
        <taxon>Bacteroidota</taxon>
        <taxon>Sphingobacteriia</taxon>
        <taxon>Sphingobacteriales</taxon>
        <taxon>Sphingobacteriaceae</taxon>
        <taxon>Sphingobacterium</taxon>
    </lineage>
</organism>
<evidence type="ECO:0000313" key="8">
    <source>
        <dbReference type="EMBL" id="RKE44549.1"/>
    </source>
</evidence>
<gene>
    <name evidence="8" type="ORF">DFQ12_5026</name>
</gene>
<comment type="caution">
    <text evidence="8">The sequence shown here is derived from an EMBL/GenBank/DDBJ whole genome shotgun (WGS) entry which is preliminary data.</text>
</comment>
<dbReference type="InterPro" id="IPR050739">
    <property type="entry name" value="MFP"/>
</dbReference>
<dbReference type="Proteomes" id="UP000286246">
    <property type="component" value="Unassembled WGS sequence"/>
</dbReference>